<evidence type="ECO:0000313" key="7">
    <source>
        <dbReference type="EMBL" id="ATB28784.1"/>
    </source>
</evidence>
<dbReference type="SUPFAM" id="SSF47384">
    <property type="entry name" value="Homodimeric domain of signal transducing histidine kinase"/>
    <property type="match status" value="1"/>
</dbReference>
<name>A0A250IA77_9BACT</name>
<feature type="modified residue" description="4-aspartylphosphate" evidence="4">
    <location>
        <position position="434"/>
    </location>
</feature>
<evidence type="ECO:0000256" key="3">
    <source>
        <dbReference type="ARBA" id="ARBA00022553"/>
    </source>
</evidence>
<evidence type="ECO:0000259" key="5">
    <source>
        <dbReference type="PROSITE" id="PS50109"/>
    </source>
</evidence>
<evidence type="ECO:0000256" key="4">
    <source>
        <dbReference type="PROSITE-ProRule" id="PRU00169"/>
    </source>
</evidence>
<keyword evidence="8" id="KW-1185">Reference proteome</keyword>
<feature type="domain" description="Histidine kinase" evidence="5">
    <location>
        <begin position="152"/>
        <end position="367"/>
    </location>
</feature>
<dbReference type="Gene3D" id="3.30.565.10">
    <property type="entry name" value="Histidine kinase-like ATPase, C-terminal domain"/>
    <property type="match status" value="1"/>
</dbReference>
<organism evidence="7 8">
    <name type="scientific">Melittangium boletus DSM 14713</name>
    <dbReference type="NCBI Taxonomy" id="1294270"/>
    <lineage>
        <taxon>Bacteria</taxon>
        <taxon>Pseudomonadati</taxon>
        <taxon>Myxococcota</taxon>
        <taxon>Myxococcia</taxon>
        <taxon>Myxococcales</taxon>
        <taxon>Cystobacterineae</taxon>
        <taxon>Archangiaceae</taxon>
        <taxon>Melittangium</taxon>
    </lineage>
</organism>
<proteinExistence type="predicted"/>
<dbReference type="EC" id="2.7.13.3" evidence="2"/>
<dbReference type="InterPro" id="IPR036890">
    <property type="entry name" value="HATPase_C_sf"/>
</dbReference>
<dbReference type="InterPro" id="IPR001789">
    <property type="entry name" value="Sig_transdc_resp-reg_receiver"/>
</dbReference>
<dbReference type="InterPro" id="IPR036097">
    <property type="entry name" value="HisK_dim/P_sf"/>
</dbReference>
<dbReference type="InterPro" id="IPR003594">
    <property type="entry name" value="HATPase_dom"/>
</dbReference>
<dbReference type="SMART" id="SM00448">
    <property type="entry name" value="REC"/>
    <property type="match status" value="2"/>
</dbReference>
<keyword evidence="7" id="KW-0808">Transferase</keyword>
<gene>
    <name evidence="7" type="ORF">MEBOL_002233</name>
</gene>
<dbReference type="CDD" id="cd00082">
    <property type="entry name" value="HisKA"/>
    <property type="match status" value="1"/>
</dbReference>
<dbReference type="Gene3D" id="3.40.50.2300">
    <property type="match status" value="2"/>
</dbReference>
<dbReference type="Pfam" id="PF02518">
    <property type="entry name" value="HATPase_c"/>
    <property type="match status" value="1"/>
</dbReference>
<comment type="catalytic activity">
    <reaction evidence="1">
        <text>ATP + protein L-histidine = ADP + protein N-phospho-L-histidine.</text>
        <dbReference type="EC" id="2.7.13.3"/>
    </reaction>
</comment>
<dbReference type="RefSeq" id="WP_095977433.1">
    <property type="nucleotide sequence ID" value="NZ_CP022163.1"/>
</dbReference>
<feature type="domain" description="Response regulatory" evidence="6">
    <location>
        <begin position="6"/>
        <end position="122"/>
    </location>
</feature>
<dbReference type="OrthoDB" id="5291616at2"/>
<dbReference type="SMART" id="SM00388">
    <property type="entry name" value="HisKA"/>
    <property type="match status" value="1"/>
</dbReference>
<protein>
    <recommendedName>
        <fullName evidence="2">histidine kinase</fullName>
        <ecNumber evidence="2">2.7.13.3</ecNumber>
    </recommendedName>
</protein>
<reference evidence="7 8" key="1">
    <citation type="submission" date="2017-06" db="EMBL/GenBank/DDBJ databases">
        <authorList>
            <person name="Kim H.J."/>
            <person name="Triplett B.A."/>
        </authorList>
    </citation>
    <scope>NUCLEOTIDE SEQUENCE [LARGE SCALE GENOMIC DNA]</scope>
    <source>
        <strain evidence="7 8">DSM 14713</strain>
    </source>
</reference>
<dbReference type="SUPFAM" id="SSF55874">
    <property type="entry name" value="ATPase domain of HSP90 chaperone/DNA topoisomerase II/histidine kinase"/>
    <property type="match status" value="1"/>
</dbReference>
<dbReference type="EMBL" id="CP022163">
    <property type="protein sequence ID" value="ATB28784.1"/>
    <property type="molecule type" value="Genomic_DNA"/>
</dbReference>
<dbReference type="Proteomes" id="UP000217289">
    <property type="component" value="Chromosome"/>
</dbReference>
<dbReference type="SMART" id="SM00387">
    <property type="entry name" value="HATPase_c"/>
    <property type="match status" value="1"/>
</dbReference>
<dbReference type="InterPro" id="IPR005467">
    <property type="entry name" value="His_kinase_dom"/>
</dbReference>
<dbReference type="PANTHER" id="PTHR43065:SF50">
    <property type="entry name" value="HISTIDINE KINASE"/>
    <property type="match status" value="1"/>
</dbReference>
<dbReference type="KEGG" id="mbd:MEBOL_002233"/>
<dbReference type="PANTHER" id="PTHR43065">
    <property type="entry name" value="SENSOR HISTIDINE KINASE"/>
    <property type="match status" value="1"/>
</dbReference>
<dbReference type="CDD" id="cd00156">
    <property type="entry name" value="REC"/>
    <property type="match status" value="1"/>
</dbReference>
<dbReference type="SUPFAM" id="SSF52172">
    <property type="entry name" value="CheY-like"/>
    <property type="match status" value="2"/>
</dbReference>
<feature type="modified residue" description="4-aspartylphosphate" evidence="4">
    <location>
        <position position="57"/>
    </location>
</feature>
<evidence type="ECO:0000256" key="1">
    <source>
        <dbReference type="ARBA" id="ARBA00000085"/>
    </source>
</evidence>
<dbReference type="PROSITE" id="PS50110">
    <property type="entry name" value="RESPONSE_REGULATORY"/>
    <property type="match status" value="2"/>
</dbReference>
<dbReference type="Pfam" id="PF00072">
    <property type="entry name" value="Response_reg"/>
    <property type="match status" value="2"/>
</dbReference>
<feature type="domain" description="Response regulatory" evidence="6">
    <location>
        <begin position="385"/>
        <end position="501"/>
    </location>
</feature>
<evidence type="ECO:0000259" key="6">
    <source>
        <dbReference type="PROSITE" id="PS50110"/>
    </source>
</evidence>
<dbReference type="CDD" id="cd17546">
    <property type="entry name" value="REC_hyHK_CKI1_RcsC-like"/>
    <property type="match status" value="1"/>
</dbReference>
<dbReference type="PROSITE" id="PS50109">
    <property type="entry name" value="HIS_KIN"/>
    <property type="match status" value="1"/>
</dbReference>
<keyword evidence="3 4" id="KW-0597">Phosphoprotein</keyword>
<dbReference type="InterPro" id="IPR011006">
    <property type="entry name" value="CheY-like_superfamily"/>
</dbReference>
<dbReference type="InterPro" id="IPR004358">
    <property type="entry name" value="Sig_transdc_His_kin-like_C"/>
</dbReference>
<dbReference type="GO" id="GO:0000155">
    <property type="term" value="F:phosphorelay sensor kinase activity"/>
    <property type="evidence" value="ECO:0007669"/>
    <property type="project" value="InterPro"/>
</dbReference>
<dbReference type="Gene3D" id="1.10.287.130">
    <property type="match status" value="1"/>
</dbReference>
<dbReference type="PRINTS" id="PR00344">
    <property type="entry name" value="BCTRLSENSOR"/>
</dbReference>
<evidence type="ECO:0000256" key="2">
    <source>
        <dbReference type="ARBA" id="ARBA00012438"/>
    </source>
</evidence>
<accession>A0A250IA77</accession>
<evidence type="ECO:0000313" key="8">
    <source>
        <dbReference type="Proteomes" id="UP000217289"/>
    </source>
</evidence>
<dbReference type="Pfam" id="PF00512">
    <property type="entry name" value="HisKA"/>
    <property type="match status" value="1"/>
</dbReference>
<dbReference type="AlphaFoldDB" id="A0A250IA77"/>
<sequence length="509" mass="56384">MPPTLRLLLVEDSEDDALLVLRELRRGGHDVTATRVETAEALTQALDSGEWDAIISDYALPRFDALAAFHLVRQRGLDVPFLIVSGQMGEDTAVAAMKAGVHDFLLKDRLGRLGPAMTRELREAKLRAERRGMQEQLLLSDRLASLGLLSASVAHEINNPLSSLLANLDFLLETESARGSGSEQEQALLDSRLCAEHIREIVRDIKVFSRPEDKERGALDVHRVLDSSLRMARNHVSHRAQVLKDYSASARVLGSEGPLGQIFLNLLINAADAVAESDNPRREIRLVTRPEGPGHVRVEIHDTGRGIPPELRERIFEPFFTTKPVGVGTGLGLAICRRLAQELGARFGMESAPEQGTVFYLVLPSADMKESRAESVAPLHVSERTVLVLDDEAMVGRALQRVLGAACDVQVFVQGAKALERVAEGQRFDAILCDLLMPEMDGIQFYERLRWLSPEQAQRVIFMTGGALTERARAFLATTNRPCLEKPIEVRRLRSLLADMPRWSVEARA</sequence>
<keyword evidence="7" id="KW-0418">Kinase</keyword>
<dbReference type="InterPro" id="IPR003661">
    <property type="entry name" value="HisK_dim/P_dom"/>
</dbReference>